<dbReference type="EMBL" id="NMUH01000103">
    <property type="protein sequence ID" value="MQL71585.1"/>
    <property type="molecule type" value="Genomic_DNA"/>
</dbReference>
<evidence type="ECO:0000313" key="2">
    <source>
        <dbReference type="Proteomes" id="UP000652761"/>
    </source>
</evidence>
<protein>
    <submittedName>
        <fullName evidence="1">Uncharacterized protein</fullName>
    </submittedName>
</protein>
<dbReference type="Proteomes" id="UP000652761">
    <property type="component" value="Unassembled WGS sequence"/>
</dbReference>
<organism evidence="1 2">
    <name type="scientific">Colocasia esculenta</name>
    <name type="common">Wild taro</name>
    <name type="synonym">Arum esculentum</name>
    <dbReference type="NCBI Taxonomy" id="4460"/>
    <lineage>
        <taxon>Eukaryota</taxon>
        <taxon>Viridiplantae</taxon>
        <taxon>Streptophyta</taxon>
        <taxon>Embryophyta</taxon>
        <taxon>Tracheophyta</taxon>
        <taxon>Spermatophyta</taxon>
        <taxon>Magnoliopsida</taxon>
        <taxon>Liliopsida</taxon>
        <taxon>Araceae</taxon>
        <taxon>Aroideae</taxon>
        <taxon>Colocasieae</taxon>
        <taxon>Colocasia</taxon>
    </lineage>
</organism>
<reference evidence="1" key="1">
    <citation type="submission" date="2017-07" db="EMBL/GenBank/DDBJ databases">
        <title>Taro Niue Genome Assembly and Annotation.</title>
        <authorList>
            <person name="Atibalentja N."/>
            <person name="Keating K."/>
            <person name="Fields C.J."/>
        </authorList>
    </citation>
    <scope>NUCLEOTIDE SEQUENCE</scope>
    <source>
        <strain evidence="1">Niue_2</strain>
        <tissue evidence="1">Leaf</tissue>
    </source>
</reference>
<proteinExistence type="predicted"/>
<comment type="caution">
    <text evidence="1">The sequence shown here is derived from an EMBL/GenBank/DDBJ whole genome shotgun (WGS) entry which is preliminary data.</text>
</comment>
<evidence type="ECO:0000313" key="1">
    <source>
        <dbReference type="EMBL" id="MQL71585.1"/>
    </source>
</evidence>
<gene>
    <name evidence="1" type="ORF">Taro_003921</name>
</gene>
<name>A0A843TKQ2_COLES</name>
<accession>A0A843TKQ2</accession>
<sequence length="116" mass="13144">MVEWLCDSYVFYVLVVRCYGGHVVANDRSTQDEGKSTLDLAPRTVCLKNGTAGRRKMRAGRHWIISQNSLFSELGQEVDTTTRAGRHHIYPVSTHSLGQVDTKVFQCRHCTPCQIF</sequence>
<dbReference type="AlphaFoldDB" id="A0A843TKQ2"/>
<keyword evidence="2" id="KW-1185">Reference proteome</keyword>